<dbReference type="AlphaFoldDB" id="A0A2T6KKF4"/>
<dbReference type="EMBL" id="QBUD01000003">
    <property type="protein sequence ID" value="PUB16444.1"/>
    <property type="molecule type" value="Genomic_DNA"/>
</dbReference>
<protein>
    <submittedName>
        <fullName evidence="2">FAD-dependent sensor of blue light</fullName>
    </submittedName>
</protein>
<dbReference type="InterPro" id="IPR036046">
    <property type="entry name" value="Acylphosphatase-like_dom_sf"/>
</dbReference>
<organism evidence="2 3">
    <name type="scientific">Yoonia sediminilitoris</name>
    <dbReference type="NCBI Taxonomy" id="1286148"/>
    <lineage>
        <taxon>Bacteria</taxon>
        <taxon>Pseudomonadati</taxon>
        <taxon>Pseudomonadota</taxon>
        <taxon>Alphaproteobacteria</taxon>
        <taxon>Rhodobacterales</taxon>
        <taxon>Paracoccaceae</taxon>
        <taxon>Yoonia</taxon>
    </lineage>
</organism>
<dbReference type="SUPFAM" id="SSF54975">
    <property type="entry name" value="Acylphosphatase/BLUF domain-like"/>
    <property type="match status" value="1"/>
</dbReference>
<dbReference type="GO" id="GO:0071949">
    <property type="term" value="F:FAD binding"/>
    <property type="evidence" value="ECO:0007669"/>
    <property type="project" value="InterPro"/>
</dbReference>
<dbReference type="GO" id="GO:0009882">
    <property type="term" value="F:blue light photoreceptor activity"/>
    <property type="evidence" value="ECO:0007669"/>
    <property type="project" value="InterPro"/>
</dbReference>
<dbReference type="Gene3D" id="3.30.70.100">
    <property type="match status" value="1"/>
</dbReference>
<gene>
    <name evidence="2" type="ORF">C8N45_103301</name>
</gene>
<dbReference type="Pfam" id="PF04940">
    <property type="entry name" value="BLUF"/>
    <property type="match status" value="1"/>
</dbReference>
<evidence type="ECO:0000259" key="1">
    <source>
        <dbReference type="PROSITE" id="PS50925"/>
    </source>
</evidence>
<keyword evidence="3" id="KW-1185">Reference proteome</keyword>
<dbReference type="SMART" id="SM01034">
    <property type="entry name" value="BLUF"/>
    <property type="match status" value="1"/>
</dbReference>
<feature type="domain" description="BLUF" evidence="1">
    <location>
        <begin position="4"/>
        <end position="94"/>
    </location>
</feature>
<dbReference type="Proteomes" id="UP000244523">
    <property type="component" value="Unassembled WGS sequence"/>
</dbReference>
<reference evidence="2 3" key="1">
    <citation type="submission" date="2018-04" db="EMBL/GenBank/DDBJ databases">
        <title>Genomic Encyclopedia of Archaeal and Bacterial Type Strains, Phase II (KMG-II): from individual species to whole genera.</title>
        <authorList>
            <person name="Goeker M."/>
        </authorList>
    </citation>
    <scope>NUCLEOTIDE SEQUENCE [LARGE SCALE GENOMIC DNA]</scope>
    <source>
        <strain evidence="2 3">DSM 29955</strain>
    </source>
</reference>
<dbReference type="InterPro" id="IPR007024">
    <property type="entry name" value="BLUF_domain"/>
</dbReference>
<evidence type="ECO:0000313" key="3">
    <source>
        <dbReference type="Proteomes" id="UP000244523"/>
    </source>
</evidence>
<name>A0A2T6KKF4_9RHOB</name>
<accession>A0A2T6KKF4</accession>
<proteinExistence type="predicted"/>
<sequence>MRCFWKYAYFSDVADHSDDVFREILRSSRKNNQRSGVSGILVRDKNTYFQYLEGDKEALADCVLRISGDSRHNNMTVIFSAQTAALFFDGWSLAEAKLPQRKQNLSAFKRLLLGLPMEDRIAMVDEVCLEAKLLL</sequence>
<evidence type="ECO:0000313" key="2">
    <source>
        <dbReference type="EMBL" id="PUB16444.1"/>
    </source>
</evidence>
<comment type="caution">
    <text evidence="2">The sequence shown here is derived from an EMBL/GenBank/DDBJ whole genome shotgun (WGS) entry which is preliminary data.</text>
</comment>
<dbReference type="PROSITE" id="PS50925">
    <property type="entry name" value="BLUF"/>
    <property type="match status" value="1"/>
</dbReference>